<dbReference type="AlphaFoldDB" id="A0A0N8DL06"/>
<proteinExistence type="predicted"/>
<evidence type="ECO:0000313" key="1">
    <source>
        <dbReference type="EMBL" id="JAN66246.1"/>
    </source>
</evidence>
<dbReference type="EMBL" id="GDIQ01028491">
    <property type="protein sequence ID" value="JAN66246.1"/>
    <property type="molecule type" value="Transcribed_RNA"/>
</dbReference>
<name>A0A0N8DL06_9CRUS</name>
<accession>A0A0N8DL06</accession>
<dbReference type="EMBL" id="LRGB01002207">
    <property type="protein sequence ID" value="KZS08438.1"/>
    <property type="molecule type" value="Genomic_DNA"/>
</dbReference>
<reference evidence="1" key="1">
    <citation type="submission" date="2015-10" db="EMBL/GenBank/DDBJ databases">
        <title>EvidentialGene: Evidence-directed Construction of Complete mRNA Transcriptomes without Genomes.</title>
        <authorList>
            <person name="Gilbert D.G."/>
        </authorList>
    </citation>
    <scope>NUCLEOTIDE SEQUENCE</scope>
</reference>
<evidence type="ECO:0000313" key="2">
    <source>
        <dbReference type="EMBL" id="KZS08438.1"/>
    </source>
</evidence>
<evidence type="ECO:0000313" key="3">
    <source>
        <dbReference type="Proteomes" id="UP000076858"/>
    </source>
</evidence>
<organism evidence="2 3">
    <name type="scientific">Daphnia magna</name>
    <dbReference type="NCBI Taxonomy" id="35525"/>
    <lineage>
        <taxon>Eukaryota</taxon>
        <taxon>Metazoa</taxon>
        <taxon>Ecdysozoa</taxon>
        <taxon>Arthropoda</taxon>
        <taxon>Crustacea</taxon>
        <taxon>Branchiopoda</taxon>
        <taxon>Diplostraca</taxon>
        <taxon>Cladocera</taxon>
        <taxon>Anomopoda</taxon>
        <taxon>Daphniidae</taxon>
        <taxon>Daphnia</taxon>
    </lineage>
</organism>
<reference evidence="2 3" key="2">
    <citation type="submission" date="2016-03" db="EMBL/GenBank/DDBJ databases">
        <title>EvidentialGene: Evidence-directed Construction of Genes on Genomes.</title>
        <authorList>
            <person name="Gilbert D.G."/>
            <person name="Choi J.-H."/>
            <person name="Mockaitis K."/>
            <person name="Colbourne J."/>
            <person name="Pfrender M."/>
        </authorList>
    </citation>
    <scope>NUCLEOTIDE SEQUENCE [LARGE SCALE GENOMIC DNA]</scope>
    <source>
        <strain evidence="2 3">Xinb3</strain>
        <tissue evidence="2">Complete organism</tissue>
    </source>
</reference>
<protein>
    <submittedName>
        <fullName evidence="2">Uncharacterized protein</fullName>
    </submittedName>
</protein>
<gene>
    <name evidence="2" type="ORF">APZ42_027574</name>
</gene>
<keyword evidence="3" id="KW-1185">Reference proteome</keyword>
<dbReference type="Proteomes" id="UP000076858">
    <property type="component" value="Unassembled WGS sequence"/>
</dbReference>
<sequence>MANYHIRPEFLFSCFYKSVLFHFEQWGNEIVRSYCDKLTRIGYSSFGSKVPLFFVVVVDHVSIDRSK</sequence>